<protein>
    <recommendedName>
        <fullName evidence="2">VOC domain-containing protein</fullName>
    </recommendedName>
</protein>
<dbReference type="AlphaFoldDB" id="A0A382DH48"/>
<feature type="non-terminal residue" evidence="1">
    <location>
        <position position="75"/>
    </location>
</feature>
<dbReference type="EMBL" id="UINC01039252">
    <property type="protein sequence ID" value="SVB37469.1"/>
    <property type="molecule type" value="Genomic_DNA"/>
</dbReference>
<evidence type="ECO:0000313" key="1">
    <source>
        <dbReference type="EMBL" id="SVB37469.1"/>
    </source>
</evidence>
<sequence length="75" mass="7885">MRLLLIAAAALLIASPAQAQLAPKNAMGVTYGHVHLNVADVDASMLLFAEHFGGEVVVKGSLHTVKFPNFLVAFA</sequence>
<accession>A0A382DH48</accession>
<proteinExistence type="predicted"/>
<gene>
    <name evidence="1" type="ORF">METZ01_LOCUS190323</name>
</gene>
<name>A0A382DH48_9ZZZZ</name>
<evidence type="ECO:0008006" key="2">
    <source>
        <dbReference type="Google" id="ProtNLM"/>
    </source>
</evidence>
<reference evidence="1" key="1">
    <citation type="submission" date="2018-05" db="EMBL/GenBank/DDBJ databases">
        <authorList>
            <person name="Lanie J.A."/>
            <person name="Ng W.-L."/>
            <person name="Kazmierczak K.M."/>
            <person name="Andrzejewski T.M."/>
            <person name="Davidsen T.M."/>
            <person name="Wayne K.J."/>
            <person name="Tettelin H."/>
            <person name="Glass J.I."/>
            <person name="Rusch D."/>
            <person name="Podicherti R."/>
            <person name="Tsui H.-C.T."/>
            <person name="Winkler M.E."/>
        </authorList>
    </citation>
    <scope>NUCLEOTIDE SEQUENCE</scope>
</reference>
<organism evidence="1">
    <name type="scientific">marine metagenome</name>
    <dbReference type="NCBI Taxonomy" id="408172"/>
    <lineage>
        <taxon>unclassified sequences</taxon>
        <taxon>metagenomes</taxon>
        <taxon>ecological metagenomes</taxon>
    </lineage>
</organism>